<evidence type="ECO:0000256" key="2">
    <source>
        <dbReference type="ARBA" id="ARBA00006434"/>
    </source>
</evidence>
<dbReference type="Gene3D" id="1.20.1730.10">
    <property type="entry name" value="Sodium/glucose cotransporter"/>
    <property type="match status" value="1"/>
</dbReference>
<evidence type="ECO:0000256" key="12">
    <source>
        <dbReference type="ARBA" id="ARBA00033708"/>
    </source>
</evidence>
<gene>
    <name evidence="16" type="ORF">FH607_029735</name>
</gene>
<evidence type="ECO:0000256" key="9">
    <source>
        <dbReference type="ARBA" id="ARBA00023065"/>
    </source>
</evidence>
<keyword evidence="10 15" id="KW-0472">Membrane</keyword>
<feature type="transmembrane region" description="Helical" evidence="15">
    <location>
        <begin position="67"/>
        <end position="91"/>
    </location>
</feature>
<evidence type="ECO:0000256" key="6">
    <source>
        <dbReference type="ARBA" id="ARBA00022847"/>
    </source>
</evidence>
<keyword evidence="17" id="KW-1185">Reference proteome</keyword>
<dbReference type="GO" id="GO:0015293">
    <property type="term" value="F:symporter activity"/>
    <property type="evidence" value="ECO:0007669"/>
    <property type="project" value="UniProtKB-KW"/>
</dbReference>
<comment type="catalytic activity">
    <reaction evidence="12">
        <text>L-proline(in) + Na(+)(in) = L-proline(out) + Na(+)(out)</text>
        <dbReference type="Rhea" id="RHEA:28967"/>
        <dbReference type="ChEBI" id="CHEBI:29101"/>
        <dbReference type="ChEBI" id="CHEBI:60039"/>
    </reaction>
</comment>
<dbReference type="EMBL" id="VDLY02000030">
    <property type="protein sequence ID" value="KAB8157893.1"/>
    <property type="molecule type" value="Genomic_DNA"/>
</dbReference>
<keyword evidence="3" id="KW-0813">Transport</keyword>
<comment type="similarity">
    <text evidence="2 13">Belongs to the sodium:solute symporter (SSF) (TC 2.A.21) family.</text>
</comment>
<evidence type="ECO:0000256" key="1">
    <source>
        <dbReference type="ARBA" id="ARBA00004651"/>
    </source>
</evidence>
<evidence type="ECO:0000313" key="17">
    <source>
        <dbReference type="Proteomes" id="UP000314251"/>
    </source>
</evidence>
<evidence type="ECO:0000256" key="8">
    <source>
        <dbReference type="ARBA" id="ARBA00023053"/>
    </source>
</evidence>
<feature type="transmembrane region" description="Helical" evidence="15">
    <location>
        <begin position="408"/>
        <end position="430"/>
    </location>
</feature>
<feature type="transmembrane region" description="Helical" evidence="15">
    <location>
        <begin position="153"/>
        <end position="173"/>
    </location>
</feature>
<accession>A0A5N5ZPW5</accession>
<protein>
    <submittedName>
        <fullName evidence="16">Sodium:solute symporter</fullName>
    </submittedName>
</protein>
<reference evidence="16" key="1">
    <citation type="submission" date="2019-10" db="EMBL/GenBank/DDBJ databases">
        <title>Nonomuraea sp. nov., isolated from Phyllanthus amarus.</title>
        <authorList>
            <person name="Klykleung N."/>
            <person name="Tanasupawat S."/>
        </authorList>
    </citation>
    <scope>NUCLEOTIDE SEQUENCE [LARGE SCALE GENOMIC DNA]</scope>
    <source>
        <strain evidence="16">3MP-10</strain>
    </source>
</reference>
<dbReference type="PANTHER" id="PTHR48086:SF3">
    <property type="entry name" value="SODIUM_PROLINE SYMPORTER"/>
    <property type="match status" value="1"/>
</dbReference>
<feature type="transmembrane region" description="Helical" evidence="15">
    <location>
        <begin position="353"/>
        <end position="370"/>
    </location>
</feature>
<comment type="subcellular location">
    <subcellularLocation>
        <location evidence="1">Cell membrane</location>
        <topology evidence="1">Multi-pass membrane protein</topology>
    </subcellularLocation>
</comment>
<evidence type="ECO:0000256" key="5">
    <source>
        <dbReference type="ARBA" id="ARBA00022692"/>
    </source>
</evidence>
<dbReference type="InterPro" id="IPR038377">
    <property type="entry name" value="Na/Glc_symporter_sf"/>
</dbReference>
<evidence type="ECO:0000256" key="3">
    <source>
        <dbReference type="ARBA" id="ARBA00022448"/>
    </source>
</evidence>
<evidence type="ECO:0000256" key="7">
    <source>
        <dbReference type="ARBA" id="ARBA00022989"/>
    </source>
</evidence>
<evidence type="ECO:0000256" key="11">
    <source>
        <dbReference type="ARBA" id="ARBA00023201"/>
    </source>
</evidence>
<dbReference type="Proteomes" id="UP000314251">
    <property type="component" value="Unassembled WGS sequence"/>
</dbReference>
<dbReference type="PANTHER" id="PTHR48086">
    <property type="entry name" value="SODIUM/PROLINE SYMPORTER-RELATED"/>
    <property type="match status" value="1"/>
</dbReference>
<dbReference type="OrthoDB" id="9789704at2"/>
<feature type="region of interest" description="Disordered" evidence="14">
    <location>
        <begin position="475"/>
        <end position="499"/>
    </location>
</feature>
<feature type="transmembrane region" description="Helical" evidence="15">
    <location>
        <begin position="304"/>
        <end position="333"/>
    </location>
</feature>
<dbReference type="InterPro" id="IPR001734">
    <property type="entry name" value="Na/solute_symporter"/>
</dbReference>
<dbReference type="GO" id="GO:0005886">
    <property type="term" value="C:plasma membrane"/>
    <property type="evidence" value="ECO:0007669"/>
    <property type="project" value="UniProtKB-SubCell"/>
</dbReference>
<dbReference type="Pfam" id="PF00474">
    <property type="entry name" value="SSF"/>
    <property type="match status" value="1"/>
</dbReference>
<feature type="transmembrane region" description="Helical" evidence="15">
    <location>
        <begin position="180"/>
        <end position="202"/>
    </location>
</feature>
<keyword evidence="4" id="KW-1003">Cell membrane</keyword>
<evidence type="ECO:0000256" key="10">
    <source>
        <dbReference type="ARBA" id="ARBA00023136"/>
    </source>
</evidence>
<dbReference type="RefSeq" id="WP_139675360.1">
    <property type="nucleotide sequence ID" value="NZ_VDLY02000030.1"/>
</dbReference>
<keyword evidence="6" id="KW-0769">Symport</keyword>
<evidence type="ECO:0000256" key="15">
    <source>
        <dbReference type="SAM" id="Phobius"/>
    </source>
</evidence>
<name>A0A5N5ZPW5_9ACTN</name>
<sequence>MVIVGVGVCMALIAAIGVLSARRVRGDSTNYLVAGRSLPAAMVATLLVSQAVDSNATLGNADLAAGFGFWAGAALPLGLALCLLLLGLFFARRIRASGAVTLPEFFQRRFGQGTRLAASALTVGSFAILLAGNLVAVGFLFEHFSGLSYATGIWLTIPLAVLYTLFGGMFAGLSTGLAQFALNTVGIVALTIWMATSHGFTIPEGLGPGDLEQLTSTEHGAAINWATLIALGLGNLVAIDLTQRIFSARSPRDARTAALSASAGIVVFCLPLSFVALAAVSVVGDRAADGPILYVLLGDHAPTWLAVLVISGLLAASLTTIGGILLATSSVVVRDVLRVDDGAEVMTPRVLRATRLVMPPIALAATVVALRVPQTGILLTLTFDLLLASLIAPFILGTFWRRGGARAAGAAIVVGIAVRLVCFVFTPTIYGTENTLLHVSNDWLSSSIDGWSTFLAAGASLLAYLTVAAFEPVPARRTEERPTEPTAPAAADAGLAPAR</sequence>
<evidence type="ECO:0000256" key="4">
    <source>
        <dbReference type="ARBA" id="ARBA00022475"/>
    </source>
</evidence>
<feature type="transmembrane region" description="Helical" evidence="15">
    <location>
        <begin position="116"/>
        <end position="141"/>
    </location>
</feature>
<evidence type="ECO:0000256" key="13">
    <source>
        <dbReference type="RuleBase" id="RU362091"/>
    </source>
</evidence>
<keyword evidence="5 15" id="KW-0812">Transmembrane</keyword>
<dbReference type="InterPro" id="IPR050277">
    <property type="entry name" value="Sodium:Solute_Symporter"/>
</dbReference>
<organism evidence="16 17">
    <name type="scientific">Streptomyces mimosae</name>
    <dbReference type="NCBI Taxonomy" id="2586635"/>
    <lineage>
        <taxon>Bacteria</taxon>
        <taxon>Bacillati</taxon>
        <taxon>Actinomycetota</taxon>
        <taxon>Actinomycetes</taxon>
        <taxon>Kitasatosporales</taxon>
        <taxon>Streptomycetaceae</taxon>
        <taxon>Streptomyces</taxon>
    </lineage>
</organism>
<feature type="transmembrane region" description="Helical" evidence="15">
    <location>
        <begin position="222"/>
        <end position="242"/>
    </location>
</feature>
<keyword evidence="9" id="KW-0406">Ion transport</keyword>
<dbReference type="GO" id="GO:0006814">
    <property type="term" value="P:sodium ion transport"/>
    <property type="evidence" value="ECO:0007669"/>
    <property type="project" value="UniProtKB-KW"/>
</dbReference>
<comment type="caution">
    <text evidence="16">The sequence shown here is derived from an EMBL/GenBank/DDBJ whole genome shotgun (WGS) entry which is preliminary data.</text>
</comment>
<keyword evidence="11" id="KW-0739">Sodium transport</keyword>
<dbReference type="AlphaFoldDB" id="A0A5N5ZPW5"/>
<proteinExistence type="inferred from homology"/>
<dbReference type="PROSITE" id="PS50283">
    <property type="entry name" value="NA_SOLUT_SYMP_3"/>
    <property type="match status" value="1"/>
</dbReference>
<keyword evidence="7 15" id="KW-1133">Transmembrane helix</keyword>
<feature type="transmembrane region" description="Helical" evidence="15">
    <location>
        <begin position="376"/>
        <end position="396"/>
    </location>
</feature>
<feature type="transmembrane region" description="Helical" evidence="15">
    <location>
        <begin position="263"/>
        <end position="284"/>
    </location>
</feature>
<feature type="transmembrane region" description="Helical" evidence="15">
    <location>
        <begin position="450"/>
        <end position="470"/>
    </location>
</feature>
<feature type="compositionally biased region" description="Low complexity" evidence="14">
    <location>
        <begin position="484"/>
        <end position="499"/>
    </location>
</feature>
<evidence type="ECO:0000313" key="16">
    <source>
        <dbReference type="EMBL" id="KAB8157893.1"/>
    </source>
</evidence>
<evidence type="ECO:0000256" key="14">
    <source>
        <dbReference type="SAM" id="MobiDB-lite"/>
    </source>
</evidence>
<keyword evidence="8" id="KW-0915">Sodium</keyword>